<gene>
    <name evidence="2" type="ORF">NE675_07980</name>
</gene>
<proteinExistence type="predicted"/>
<feature type="domain" description="NADPH-dependent FMN reductase-like" evidence="1">
    <location>
        <begin position="1"/>
        <end position="136"/>
    </location>
</feature>
<name>A0ABT1STA3_9FIRM</name>
<dbReference type="PANTHER" id="PTHR43741:SF4">
    <property type="entry name" value="FMN-DEPENDENT NADH:QUINONE OXIDOREDUCTASE"/>
    <property type="match status" value="1"/>
</dbReference>
<dbReference type="InterPro" id="IPR050104">
    <property type="entry name" value="FMN-dep_NADH:Q_OxRdtase_AzoR1"/>
</dbReference>
<dbReference type="Gene3D" id="3.40.50.360">
    <property type="match status" value="1"/>
</dbReference>
<dbReference type="Pfam" id="PF03358">
    <property type="entry name" value="FMN_red"/>
    <property type="match status" value="1"/>
</dbReference>
<dbReference type="EMBL" id="JANGEW010000014">
    <property type="protein sequence ID" value="MCQ5342955.1"/>
    <property type="molecule type" value="Genomic_DNA"/>
</dbReference>
<evidence type="ECO:0000313" key="2">
    <source>
        <dbReference type="EMBL" id="MCQ5342955.1"/>
    </source>
</evidence>
<dbReference type="InterPro" id="IPR005025">
    <property type="entry name" value="FMN_Rdtase-like_dom"/>
</dbReference>
<organism evidence="2 3">
    <name type="scientific">Megasphaera massiliensis</name>
    <dbReference type="NCBI Taxonomy" id="1232428"/>
    <lineage>
        <taxon>Bacteria</taxon>
        <taxon>Bacillati</taxon>
        <taxon>Bacillota</taxon>
        <taxon>Negativicutes</taxon>
        <taxon>Veillonellales</taxon>
        <taxon>Veillonellaceae</taxon>
        <taxon>Megasphaera</taxon>
    </lineage>
</organism>
<evidence type="ECO:0000313" key="3">
    <source>
        <dbReference type="Proteomes" id="UP001206692"/>
    </source>
</evidence>
<protein>
    <submittedName>
        <fullName evidence="2">Flavodoxin family protein</fullName>
    </submittedName>
</protein>
<evidence type="ECO:0000259" key="1">
    <source>
        <dbReference type="Pfam" id="PF03358"/>
    </source>
</evidence>
<keyword evidence="3" id="KW-1185">Reference proteome</keyword>
<sequence>MKITILMSSPRKNGNTKQCLDPFCDELKNLGHEYQIFWLYDYQIDPCYACRGCQKDWQHFACVRRDDLEPIADAVFASDLIVLATPIYSWYCPGPMKNVLDRFVYGFNKYYGDEVGPSLWAGKKVALFVTCGYKPEHGADLFEEGIKRYCKHSKLQYLSMFAERHLGYKTVFMDDKKADHARAFAREITETAEA</sequence>
<dbReference type="InterPro" id="IPR029039">
    <property type="entry name" value="Flavoprotein-like_sf"/>
</dbReference>
<dbReference type="SUPFAM" id="SSF52218">
    <property type="entry name" value="Flavoproteins"/>
    <property type="match status" value="1"/>
</dbReference>
<comment type="caution">
    <text evidence="2">The sequence shown here is derived from an EMBL/GenBank/DDBJ whole genome shotgun (WGS) entry which is preliminary data.</text>
</comment>
<accession>A0ABT1STA3</accession>
<dbReference type="PANTHER" id="PTHR43741">
    <property type="entry name" value="FMN-DEPENDENT NADH-AZOREDUCTASE 1"/>
    <property type="match status" value="1"/>
</dbReference>
<reference evidence="2 3" key="1">
    <citation type="submission" date="2022-06" db="EMBL/GenBank/DDBJ databases">
        <title>Isolation of gut microbiota from human fecal samples.</title>
        <authorList>
            <person name="Pamer E.G."/>
            <person name="Barat B."/>
            <person name="Waligurski E."/>
            <person name="Medina S."/>
            <person name="Paddock L."/>
            <person name="Mostad J."/>
        </authorList>
    </citation>
    <scope>NUCLEOTIDE SEQUENCE [LARGE SCALE GENOMIC DNA]</scope>
    <source>
        <strain evidence="2 3">DFI.1.1</strain>
    </source>
</reference>
<dbReference type="Proteomes" id="UP001206692">
    <property type="component" value="Unassembled WGS sequence"/>
</dbReference>
<dbReference type="RefSeq" id="WP_062412216.1">
    <property type="nucleotide sequence ID" value="NZ_JAJCIO010000011.1"/>
</dbReference>